<comment type="caution">
    <text evidence="3">The sequence shown here is derived from an EMBL/GenBank/DDBJ whole genome shotgun (WGS) entry which is preliminary data.</text>
</comment>
<dbReference type="RefSeq" id="WP_311718215.1">
    <property type="nucleotide sequence ID" value="NZ_JAVREZ010000015.1"/>
</dbReference>
<feature type="compositionally biased region" description="Basic residues" evidence="1">
    <location>
        <begin position="46"/>
        <end position="58"/>
    </location>
</feature>
<dbReference type="EMBL" id="JAVREZ010000015">
    <property type="protein sequence ID" value="MDT0485445.1"/>
    <property type="molecule type" value="Genomic_DNA"/>
</dbReference>
<proteinExistence type="predicted"/>
<name>A0ABU2VIN2_9ACTN</name>
<dbReference type="Pfam" id="PF02371">
    <property type="entry name" value="Transposase_20"/>
    <property type="match status" value="1"/>
</dbReference>
<sequence>MGTLLGAEFIAATGGDLEAFGTADHQASFAGLSPVPRDSGRVSGTMRRHRRYHRGSTA</sequence>
<protein>
    <submittedName>
        <fullName evidence="3">Transposase</fullName>
    </submittedName>
</protein>
<dbReference type="Proteomes" id="UP001183824">
    <property type="component" value="Unassembled WGS sequence"/>
</dbReference>
<accession>A0ABU2VIN2</accession>
<gene>
    <name evidence="3" type="ORF">RNB18_35705</name>
</gene>
<organism evidence="3 4">
    <name type="scientific">Streptomyces doebereineriae</name>
    <dbReference type="NCBI Taxonomy" id="3075528"/>
    <lineage>
        <taxon>Bacteria</taxon>
        <taxon>Bacillati</taxon>
        <taxon>Actinomycetota</taxon>
        <taxon>Actinomycetes</taxon>
        <taxon>Kitasatosporales</taxon>
        <taxon>Streptomycetaceae</taxon>
        <taxon>Streptomyces</taxon>
    </lineage>
</organism>
<evidence type="ECO:0000256" key="1">
    <source>
        <dbReference type="SAM" id="MobiDB-lite"/>
    </source>
</evidence>
<feature type="region of interest" description="Disordered" evidence="1">
    <location>
        <begin position="29"/>
        <end position="58"/>
    </location>
</feature>
<feature type="domain" description="Transposase IS116/IS110/IS902 C-terminal" evidence="2">
    <location>
        <begin position="1"/>
        <end position="54"/>
    </location>
</feature>
<reference evidence="4" key="1">
    <citation type="submission" date="2023-07" db="EMBL/GenBank/DDBJ databases">
        <title>30 novel species of actinomycetes from the DSMZ collection.</title>
        <authorList>
            <person name="Nouioui I."/>
        </authorList>
    </citation>
    <scope>NUCLEOTIDE SEQUENCE [LARGE SCALE GENOMIC DNA]</scope>
    <source>
        <strain evidence="4">DSM 41640</strain>
    </source>
</reference>
<dbReference type="InterPro" id="IPR003346">
    <property type="entry name" value="Transposase_20"/>
</dbReference>
<evidence type="ECO:0000313" key="4">
    <source>
        <dbReference type="Proteomes" id="UP001183824"/>
    </source>
</evidence>
<evidence type="ECO:0000313" key="3">
    <source>
        <dbReference type="EMBL" id="MDT0485445.1"/>
    </source>
</evidence>
<evidence type="ECO:0000259" key="2">
    <source>
        <dbReference type="Pfam" id="PF02371"/>
    </source>
</evidence>
<keyword evidence="4" id="KW-1185">Reference proteome</keyword>